<evidence type="ECO:0000313" key="1">
    <source>
        <dbReference type="EMBL" id="PKV76027.1"/>
    </source>
</evidence>
<dbReference type="OrthoDB" id="9787514at2"/>
<name>A0A2N3V337_9BACT</name>
<organism evidence="1 2">
    <name type="scientific">Pontibacter ramchanderi</name>
    <dbReference type="NCBI Taxonomy" id="1179743"/>
    <lineage>
        <taxon>Bacteria</taxon>
        <taxon>Pseudomonadati</taxon>
        <taxon>Bacteroidota</taxon>
        <taxon>Cytophagia</taxon>
        <taxon>Cytophagales</taxon>
        <taxon>Hymenobacteraceae</taxon>
        <taxon>Pontibacter</taxon>
    </lineage>
</organism>
<dbReference type="AlphaFoldDB" id="A0A2N3V337"/>
<proteinExistence type="predicted"/>
<dbReference type="RefSeq" id="WP_101443205.1">
    <property type="nucleotide sequence ID" value="NZ_PJMU01000001.1"/>
</dbReference>
<evidence type="ECO:0000313" key="2">
    <source>
        <dbReference type="Proteomes" id="UP000233782"/>
    </source>
</evidence>
<dbReference type="Proteomes" id="UP000233782">
    <property type="component" value="Unassembled WGS sequence"/>
</dbReference>
<evidence type="ECO:0008006" key="3">
    <source>
        <dbReference type="Google" id="ProtNLM"/>
    </source>
</evidence>
<accession>A0A2N3V337</accession>
<reference evidence="1 2" key="1">
    <citation type="submission" date="2017-12" db="EMBL/GenBank/DDBJ databases">
        <title>Genomic Encyclopedia of Type Strains, Phase III (KMG-III): the genomes of soil and plant-associated and newly described type strains.</title>
        <authorList>
            <person name="Whitman W."/>
        </authorList>
    </citation>
    <scope>NUCLEOTIDE SEQUENCE [LARGE SCALE GENOMIC DNA]</scope>
    <source>
        <strain evidence="1 2">LP43</strain>
    </source>
</reference>
<dbReference type="SUPFAM" id="SSF55781">
    <property type="entry name" value="GAF domain-like"/>
    <property type="match status" value="1"/>
</dbReference>
<dbReference type="EMBL" id="PJMU01000001">
    <property type="protein sequence ID" value="PKV76027.1"/>
    <property type="molecule type" value="Genomic_DNA"/>
</dbReference>
<sequence length="175" mass="19979">MEYRFVHHWNYALREDEHRILESAISLTSQPRSKAFLQQAAEFIATHGHIQYLVIGKLSDDGRHVITNVFLKNGKALPSITYPLEFTPCDSVLTQRFCYYPNNVQDHFPLDLELQELNIESYLGSIFVDEEGDPVGLIALMSDKPLENAAFVEHLVLVLSPAIEEELIQERNLPA</sequence>
<comment type="caution">
    <text evidence="1">The sequence shown here is derived from an EMBL/GenBank/DDBJ whole genome shotgun (WGS) entry which is preliminary data.</text>
</comment>
<gene>
    <name evidence="1" type="ORF">BD749_0977</name>
</gene>
<keyword evidence="2" id="KW-1185">Reference proteome</keyword>
<protein>
    <recommendedName>
        <fullName evidence="3">GAF domain-containing protein</fullName>
    </recommendedName>
</protein>